<proteinExistence type="predicted"/>
<keyword evidence="4" id="KW-1185">Reference proteome</keyword>
<feature type="compositionally biased region" description="Basic and acidic residues" evidence="1">
    <location>
        <begin position="174"/>
        <end position="183"/>
    </location>
</feature>
<evidence type="ECO:0000313" key="3">
    <source>
        <dbReference type="EMBL" id="CAL8112553.1"/>
    </source>
</evidence>
<keyword evidence="2" id="KW-0472">Membrane</keyword>
<protein>
    <submittedName>
        <fullName evidence="3">Uncharacterized protein</fullName>
    </submittedName>
</protein>
<organism evidence="3 4">
    <name type="scientific">Orchesella dallaii</name>
    <dbReference type="NCBI Taxonomy" id="48710"/>
    <lineage>
        <taxon>Eukaryota</taxon>
        <taxon>Metazoa</taxon>
        <taxon>Ecdysozoa</taxon>
        <taxon>Arthropoda</taxon>
        <taxon>Hexapoda</taxon>
        <taxon>Collembola</taxon>
        <taxon>Entomobryomorpha</taxon>
        <taxon>Entomobryoidea</taxon>
        <taxon>Orchesellidae</taxon>
        <taxon>Orchesellinae</taxon>
        <taxon>Orchesella</taxon>
    </lineage>
</organism>
<evidence type="ECO:0000256" key="1">
    <source>
        <dbReference type="SAM" id="MobiDB-lite"/>
    </source>
</evidence>
<gene>
    <name evidence="3" type="ORF">ODALV1_LOCUS15697</name>
</gene>
<dbReference type="EMBL" id="CAXLJM020000048">
    <property type="protein sequence ID" value="CAL8112553.1"/>
    <property type="molecule type" value="Genomic_DNA"/>
</dbReference>
<dbReference type="Proteomes" id="UP001642540">
    <property type="component" value="Unassembled WGS sequence"/>
</dbReference>
<keyword evidence="2" id="KW-1133">Transmembrane helix</keyword>
<sequence>MKRMFPTVKQLDITGNIVVIFYTFLILEAVAFLIFVVEHLCNIRIFGLFKKKTRSDVAIHDQPSISTMQSPIKNAAFLIGPATDLKATDPSVCEMQAFQKPITNVHVDRANLGASSEGECNTHVYPIDEACAIDVAAKDGQFPPGDHLLSQQTQNYLIMSVNCDEATDTDDDSKDNGESDIRERRRKSGKGSLVNVYS</sequence>
<feature type="transmembrane region" description="Helical" evidence="2">
    <location>
        <begin position="20"/>
        <end position="41"/>
    </location>
</feature>
<evidence type="ECO:0000313" key="4">
    <source>
        <dbReference type="Proteomes" id="UP001642540"/>
    </source>
</evidence>
<feature type="region of interest" description="Disordered" evidence="1">
    <location>
        <begin position="165"/>
        <end position="198"/>
    </location>
</feature>
<comment type="caution">
    <text evidence="3">The sequence shown here is derived from an EMBL/GenBank/DDBJ whole genome shotgun (WGS) entry which is preliminary data.</text>
</comment>
<accession>A0ABP1QZF6</accession>
<name>A0ABP1QZF6_9HEXA</name>
<reference evidence="3 4" key="1">
    <citation type="submission" date="2024-08" db="EMBL/GenBank/DDBJ databases">
        <authorList>
            <person name="Cucini C."/>
            <person name="Frati F."/>
        </authorList>
    </citation>
    <scope>NUCLEOTIDE SEQUENCE [LARGE SCALE GENOMIC DNA]</scope>
</reference>
<keyword evidence="2" id="KW-0812">Transmembrane</keyword>
<evidence type="ECO:0000256" key="2">
    <source>
        <dbReference type="SAM" id="Phobius"/>
    </source>
</evidence>